<evidence type="ECO:0000313" key="3">
    <source>
        <dbReference type="Proteomes" id="UP001455088"/>
    </source>
</evidence>
<protein>
    <recommendedName>
        <fullName evidence="4">DUF4852 domain-containing protein</fullName>
    </recommendedName>
</protein>
<dbReference type="EMBL" id="JBBYHY010000005">
    <property type="protein sequence ID" value="MEL3954018.1"/>
    <property type="molecule type" value="Genomic_DNA"/>
</dbReference>
<organism evidence="2 3">
    <name type="scientific">Stenotrophomonas bentonitica</name>
    <dbReference type="NCBI Taxonomy" id="1450134"/>
    <lineage>
        <taxon>Bacteria</taxon>
        <taxon>Pseudomonadati</taxon>
        <taxon>Pseudomonadota</taxon>
        <taxon>Gammaproteobacteria</taxon>
        <taxon>Lysobacterales</taxon>
        <taxon>Lysobacteraceae</taxon>
        <taxon>Stenotrophomonas</taxon>
    </lineage>
</organism>
<feature type="region of interest" description="Disordered" evidence="1">
    <location>
        <begin position="272"/>
        <end position="297"/>
    </location>
</feature>
<dbReference type="RefSeq" id="WP_139146348.1">
    <property type="nucleotide sequence ID" value="NZ_JBBYHY010000005.1"/>
</dbReference>
<evidence type="ECO:0000256" key="1">
    <source>
        <dbReference type="SAM" id="MobiDB-lite"/>
    </source>
</evidence>
<sequence>MTCVAAHLDADLPPSHHHVKDAMALSALRSVSTALTLSLLLVGCGGKGDAASPSTDKDSNAAAAEGEANADKPAPTTLPQADLAKPLAEYRKLDSGQQVMFLYAAMSKLPTDFDTMASLASQEYRGTADTFRRKDLMGALRPQLEQSIADAGRSPYYWSELDDADLQAYDFERKGFPVGEFNGGKYRYFMDIPEYSYTWANPAQVQLAPVADETVARELEGLRSRWNSKPRLRTYFFVQSADLNQRRINAYVTHVQLLDRSGRVLASYSPDPAVAAQPAEEDPCVSPEDCARRALGS</sequence>
<evidence type="ECO:0008006" key="4">
    <source>
        <dbReference type="Google" id="ProtNLM"/>
    </source>
</evidence>
<evidence type="ECO:0000313" key="2">
    <source>
        <dbReference type="EMBL" id="MEL3954018.1"/>
    </source>
</evidence>
<reference evidence="2 3" key="1">
    <citation type="submission" date="2024-04" db="EMBL/GenBank/DDBJ databases">
        <title>Bacterial endophytes with biocontrol capabilities against important plant pathogens.</title>
        <authorList>
            <person name="Alayande K.A."/>
        </authorList>
    </citation>
    <scope>NUCLEOTIDE SEQUENCE [LARGE SCALE GENOMIC DNA]</scope>
    <source>
        <strain evidence="2 3">KV22</strain>
    </source>
</reference>
<keyword evidence="3" id="KW-1185">Reference proteome</keyword>
<feature type="region of interest" description="Disordered" evidence="1">
    <location>
        <begin position="49"/>
        <end position="79"/>
    </location>
</feature>
<proteinExistence type="predicted"/>
<accession>A0ABU9JNC1</accession>
<comment type="caution">
    <text evidence="2">The sequence shown here is derived from an EMBL/GenBank/DDBJ whole genome shotgun (WGS) entry which is preliminary data.</text>
</comment>
<dbReference type="Proteomes" id="UP001455088">
    <property type="component" value="Unassembled WGS sequence"/>
</dbReference>
<name>A0ABU9JNC1_9GAMM</name>
<gene>
    <name evidence="2" type="ORF">AAE039_10630</name>
</gene>